<comment type="caution">
    <text evidence="3">The sequence shown here is derived from an EMBL/GenBank/DDBJ whole genome shotgun (WGS) entry which is preliminary data.</text>
</comment>
<dbReference type="InterPro" id="IPR029039">
    <property type="entry name" value="Flavoprotein-like_sf"/>
</dbReference>
<dbReference type="Gene3D" id="3.40.50.360">
    <property type="match status" value="1"/>
</dbReference>
<dbReference type="SUPFAM" id="SSF52218">
    <property type="entry name" value="Flavoproteins"/>
    <property type="match status" value="1"/>
</dbReference>
<keyword evidence="1" id="KW-0560">Oxidoreductase</keyword>
<dbReference type="PANTHER" id="PTHR47307:SF1">
    <property type="entry name" value="GLUTATHIONE-REGULATED POTASSIUM-EFFLUX SYSTEM ANCILLARY PROTEIN KEFG"/>
    <property type="match status" value="1"/>
</dbReference>
<proteinExistence type="predicted"/>
<gene>
    <name evidence="3" type="ORF">CJ235_08455</name>
</gene>
<evidence type="ECO:0000259" key="2">
    <source>
        <dbReference type="Pfam" id="PF02525"/>
    </source>
</evidence>
<feature type="domain" description="Flavodoxin-like fold" evidence="2">
    <location>
        <begin position="1"/>
        <end position="168"/>
    </location>
</feature>
<dbReference type="InterPro" id="IPR003680">
    <property type="entry name" value="Flavodoxin_fold"/>
</dbReference>
<dbReference type="InterPro" id="IPR046980">
    <property type="entry name" value="KefG/KefF"/>
</dbReference>
<dbReference type="GO" id="GO:0003955">
    <property type="term" value="F:NAD(P)H dehydrogenase (quinone) activity"/>
    <property type="evidence" value="ECO:0007669"/>
    <property type="project" value="TreeGrafter"/>
</dbReference>
<organism evidence="3 4">
    <name type="scientific">Staphylococcus pettenkoferi</name>
    <dbReference type="NCBI Taxonomy" id="170573"/>
    <lineage>
        <taxon>Bacteria</taxon>
        <taxon>Bacillati</taxon>
        <taxon>Bacillota</taxon>
        <taxon>Bacilli</taxon>
        <taxon>Bacillales</taxon>
        <taxon>Staphylococcaceae</taxon>
        <taxon>Staphylococcus</taxon>
    </lineage>
</organism>
<dbReference type="GO" id="GO:0010181">
    <property type="term" value="F:FMN binding"/>
    <property type="evidence" value="ECO:0007669"/>
    <property type="project" value="TreeGrafter"/>
</dbReference>
<dbReference type="STRING" id="170573.GCA_001076995_00722"/>
<evidence type="ECO:0000313" key="4">
    <source>
        <dbReference type="Proteomes" id="UP000235748"/>
    </source>
</evidence>
<protein>
    <submittedName>
        <fullName evidence="3">Flavodoxin family protein</fullName>
    </submittedName>
</protein>
<dbReference type="AlphaFoldDB" id="A0A2N6QFU0"/>
<dbReference type="GO" id="GO:0009055">
    <property type="term" value="F:electron transfer activity"/>
    <property type="evidence" value="ECO:0007669"/>
    <property type="project" value="TreeGrafter"/>
</dbReference>
<evidence type="ECO:0000313" key="3">
    <source>
        <dbReference type="EMBL" id="PMC18451.1"/>
    </source>
</evidence>
<accession>A0A2N6QFU0</accession>
<sequence>MKPLIIITHPDINTSTVNQYWRDTLNQHTDQLDIHELYTTYPDANIDIDYEQKLLMEHDHIIFQFPFYWYSYPPLLKQYFDQVFTYGWAYGSEGNALKGKTFAAAVSVGAQAAQYAEDGPLGYTFETLISPFISTPRFVGAQFGGYHTLYGALNPSQETLEENAQQYLHFIQSLKSQ</sequence>
<dbReference type="RefSeq" id="WP_070502808.1">
    <property type="nucleotide sequence ID" value="NZ_JALCYA010000009.1"/>
</dbReference>
<dbReference type="PANTHER" id="PTHR47307">
    <property type="entry name" value="GLUTATHIONE-REGULATED POTASSIUM-EFFLUX SYSTEM ANCILLARY PROTEIN KEFG"/>
    <property type="match status" value="1"/>
</dbReference>
<dbReference type="EMBL" id="PNGG01000004">
    <property type="protein sequence ID" value="PMC18451.1"/>
    <property type="molecule type" value="Genomic_DNA"/>
</dbReference>
<reference evidence="3 4" key="1">
    <citation type="submission" date="2017-09" db="EMBL/GenBank/DDBJ databases">
        <title>Bacterial strain isolated from the female urinary microbiota.</title>
        <authorList>
            <person name="Thomas-White K."/>
            <person name="Kumar N."/>
            <person name="Forster S."/>
            <person name="Putonti C."/>
            <person name="Lawley T."/>
            <person name="Wolfe A.J."/>
        </authorList>
    </citation>
    <scope>NUCLEOTIDE SEQUENCE [LARGE SCALE GENOMIC DNA]</scope>
    <source>
        <strain evidence="3 4">UMB0834</strain>
    </source>
</reference>
<dbReference type="Proteomes" id="UP000235748">
    <property type="component" value="Unassembled WGS sequence"/>
</dbReference>
<evidence type="ECO:0000256" key="1">
    <source>
        <dbReference type="ARBA" id="ARBA00023002"/>
    </source>
</evidence>
<dbReference type="Pfam" id="PF02525">
    <property type="entry name" value="Flavodoxin_2"/>
    <property type="match status" value="1"/>
</dbReference>
<name>A0A2N6QFU0_9STAP</name>